<dbReference type="OrthoDB" id="756370at2759"/>
<dbReference type="SMART" id="SM00320">
    <property type="entry name" value="WD40"/>
    <property type="match status" value="6"/>
</dbReference>
<gene>
    <name evidence="8" type="ORF">BDV25DRAFT_83655</name>
</gene>
<keyword evidence="6" id="KW-0698">rRNA processing</keyword>
<comment type="similarity">
    <text evidence="2 6">Belongs to the WD repeat IPI3/WDR18 family.</text>
</comment>
<dbReference type="PROSITE" id="PS50294">
    <property type="entry name" value="WD_REPEATS_REGION"/>
    <property type="match status" value="1"/>
</dbReference>
<name>A0A5N6TZS4_ASPAV</name>
<protein>
    <recommendedName>
        <fullName evidence="6">Pre-rRNA-processing protein IPI3</fullName>
    </recommendedName>
</protein>
<keyword evidence="9" id="KW-1185">Reference proteome</keyword>
<comment type="subunit">
    <text evidence="6">Component of the RIX1 complex, composed of IPI1, RIX1/IPI2 and IPI3 in a 1:2:2 stoichiometry. The complex interacts (via RIX1) with MDN1 (via its hexameric AAA ATPase ring) and the pre-60S ribosome particles.</text>
</comment>
<dbReference type="FunFam" id="2.130.10.10:FF:000929">
    <property type="entry name" value="Ribosomal assembly complex component Ipi3"/>
    <property type="match status" value="1"/>
</dbReference>
<keyword evidence="4" id="KW-0677">Repeat</keyword>
<dbReference type="PANTHER" id="PTHR18763:SF0">
    <property type="entry name" value="WD REPEAT-CONTAINING PROTEIN 18"/>
    <property type="match status" value="1"/>
</dbReference>
<dbReference type="InterPro" id="IPR001680">
    <property type="entry name" value="WD40_rpt"/>
</dbReference>
<dbReference type="PROSITE" id="PS50082">
    <property type="entry name" value="WD_REPEATS_2"/>
    <property type="match status" value="2"/>
</dbReference>
<keyword evidence="3 5" id="KW-0853">WD repeat</keyword>
<dbReference type="SUPFAM" id="SSF50978">
    <property type="entry name" value="WD40 repeat-like"/>
    <property type="match status" value="1"/>
</dbReference>
<comment type="function">
    <text evidence="1 6">Component of the RIX1 complex required for processing of ITS2 sequences from 35S pre-rRNA.</text>
</comment>
<accession>A0A5N6TZS4</accession>
<dbReference type="Proteomes" id="UP000325780">
    <property type="component" value="Unassembled WGS sequence"/>
</dbReference>
<dbReference type="PANTHER" id="PTHR18763">
    <property type="entry name" value="WD-REPEAT PROTEIN 18"/>
    <property type="match status" value="1"/>
</dbReference>
<organism evidence="8 9">
    <name type="scientific">Aspergillus avenaceus</name>
    <dbReference type="NCBI Taxonomy" id="36643"/>
    <lineage>
        <taxon>Eukaryota</taxon>
        <taxon>Fungi</taxon>
        <taxon>Dikarya</taxon>
        <taxon>Ascomycota</taxon>
        <taxon>Pezizomycotina</taxon>
        <taxon>Eurotiomycetes</taxon>
        <taxon>Eurotiomycetidae</taxon>
        <taxon>Eurotiales</taxon>
        <taxon>Aspergillaceae</taxon>
        <taxon>Aspergillus</taxon>
        <taxon>Aspergillus subgen. Circumdati</taxon>
    </lineage>
</organism>
<dbReference type="GO" id="GO:0006364">
    <property type="term" value="P:rRNA processing"/>
    <property type="evidence" value="ECO:0007669"/>
    <property type="project" value="UniProtKB-UniRule"/>
</dbReference>
<dbReference type="GO" id="GO:0006261">
    <property type="term" value="P:DNA-templated DNA replication"/>
    <property type="evidence" value="ECO:0007669"/>
    <property type="project" value="TreeGrafter"/>
</dbReference>
<evidence type="ECO:0000313" key="9">
    <source>
        <dbReference type="Proteomes" id="UP000325780"/>
    </source>
</evidence>
<dbReference type="FunFam" id="2.130.10.10:FF:000982">
    <property type="entry name" value="Ribosomal assembly complex component Ipi3"/>
    <property type="match status" value="1"/>
</dbReference>
<dbReference type="GO" id="GO:0005656">
    <property type="term" value="C:nuclear pre-replicative complex"/>
    <property type="evidence" value="ECO:0007669"/>
    <property type="project" value="TreeGrafter"/>
</dbReference>
<feature type="compositionally biased region" description="Polar residues" evidence="7">
    <location>
        <begin position="274"/>
        <end position="284"/>
    </location>
</feature>
<dbReference type="InterPro" id="IPR036322">
    <property type="entry name" value="WD40_repeat_dom_sf"/>
</dbReference>
<evidence type="ECO:0000256" key="1">
    <source>
        <dbReference type="ARBA" id="ARBA00002355"/>
    </source>
</evidence>
<dbReference type="Gene3D" id="2.130.10.10">
    <property type="entry name" value="YVTN repeat-like/Quinoprotein amine dehydrogenase"/>
    <property type="match status" value="2"/>
</dbReference>
<dbReference type="InterPro" id="IPR045227">
    <property type="entry name" value="WDR18/Ipi3/RID3"/>
</dbReference>
<evidence type="ECO:0000256" key="5">
    <source>
        <dbReference type="PROSITE-ProRule" id="PRU00221"/>
    </source>
</evidence>
<keyword evidence="6" id="KW-0539">Nucleus</keyword>
<dbReference type="EMBL" id="ML742062">
    <property type="protein sequence ID" value="KAE8151896.1"/>
    <property type="molecule type" value="Genomic_DNA"/>
</dbReference>
<feature type="region of interest" description="Disordered" evidence="7">
    <location>
        <begin position="274"/>
        <end position="294"/>
    </location>
</feature>
<dbReference type="AlphaFoldDB" id="A0A5N6TZS4"/>
<dbReference type="InterPro" id="IPR015943">
    <property type="entry name" value="WD40/YVTN_repeat-like_dom_sf"/>
</dbReference>
<evidence type="ECO:0000256" key="2">
    <source>
        <dbReference type="ARBA" id="ARBA00010143"/>
    </source>
</evidence>
<evidence type="ECO:0000256" key="4">
    <source>
        <dbReference type="ARBA" id="ARBA00022737"/>
    </source>
</evidence>
<comment type="subcellular location">
    <subcellularLocation>
        <location evidence="6">Nucleus</location>
    </subcellularLocation>
</comment>
<proteinExistence type="inferred from homology"/>
<sequence length="578" mass="62668">MLSECFIASTLTSSKAPASASLRDVGICVHEFQPSPNLRSTFKKSSTAVNCLAVSPSHVFAAQSEKAIVHVYSREKGNQEAVIPFPERIRSIAIAGSKNGDVLVLGTEGGRLILWETCSGRQVATTASHLSPVTSLAVDPSENFILSGSSDASIHVWSLVDLLSFTKLPSGRDRQPPNSPLRTFSNHRAAITSLALGHSPGRYNIAVSTAQDNTAIAWDYHTGRVLRTFLLPSSAISVTLDPVDRAFYVGYEDGSIQSVDLYKHQSIQHTLHDPSLQSIPSQPSAEDKWSPPSADCGAAHSLSLSYDGMTLLSGHQNGKVLSWNVGRRKYATTVADYTHPVTNVSMLSLNGLPQPALDVKRTAHTIVKPRYDGGLSESTHAAGAVPADYTFSTHLLTSSPATTRNLDGSARTNQFTEAFTSAVFPDSMIEEGLAELALMNQTGGATAPIAPMAMQTTNDEDLAARDSHIASLESEISTLKKKSTVNDAARQLTTDEVTKLRADIVHLHDYINELHQKQEQAQKDKVLRQARKEARETQKREAWFSAEKKGKKGDVVMRKMEAEDSMQTSDSEDQSSDE</sequence>
<dbReference type="GO" id="GO:0120330">
    <property type="term" value="C:rixosome complex"/>
    <property type="evidence" value="ECO:0007669"/>
    <property type="project" value="UniProtKB-UniRule"/>
</dbReference>
<feature type="region of interest" description="Disordered" evidence="7">
    <location>
        <begin position="528"/>
        <end position="578"/>
    </location>
</feature>
<feature type="repeat" description="WD" evidence="5">
    <location>
        <begin position="184"/>
        <end position="228"/>
    </location>
</feature>
<evidence type="ECO:0000256" key="7">
    <source>
        <dbReference type="SAM" id="MobiDB-lite"/>
    </source>
</evidence>
<feature type="repeat" description="WD" evidence="5">
    <location>
        <begin position="126"/>
        <end position="159"/>
    </location>
</feature>
<dbReference type="Pfam" id="PF00400">
    <property type="entry name" value="WD40"/>
    <property type="match status" value="2"/>
</dbReference>
<evidence type="ECO:0000313" key="8">
    <source>
        <dbReference type="EMBL" id="KAE8151896.1"/>
    </source>
</evidence>
<evidence type="ECO:0000256" key="3">
    <source>
        <dbReference type="ARBA" id="ARBA00022574"/>
    </source>
</evidence>
<reference evidence="8 9" key="1">
    <citation type="submission" date="2019-04" db="EMBL/GenBank/DDBJ databases">
        <title>Friends and foes A comparative genomics study of 23 Aspergillus species from section Flavi.</title>
        <authorList>
            <consortium name="DOE Joint Genome Institute"/>
            <person name="Kjaerbolling I."/>
            <person name="Vesth T."/>
            <person name="Frisvad J.C."/>
            <person name="Nybo J.L."/>
            <person name="Theobald S."/>
            <person name="Kildgaard S."/>
            <person name="Isbrandt T."/>
            <person name="Kuo A."/>
            <person name="Sato A."/>
            <person name="Lyhne E.K."/>
            <person name="Kogle M.E."/>
            <person name="Wiebenga A."/>
            <person name="Kun R.S."/>
            <person name="Lubbers R.J."/>
            <person name="Makela M.R."/>
            <person name="Barry K."/>
            <person name="Chovatia M."/>
            <person name="Clum A."/>
            <person name="Daum C."/>
            <person name="Haridas S."/>
            <person name="He G."/>
            <person name="LaButti K."/>
            <person name="Lipzen A."/>
            <person name="Mondo S."/>
            <person name="Riley R."/>
            <person name="Salamov A."/>
            <person name="Simmons B.A."/>
            <person name="Magnuson J.K."/>
            <person name="Henrissat B."/>
            <person name="Mortensen U.H."/>
            <person name="Larsen T.O."/>
            <person name="Devries R.P."/>
            <person name="Grigoriev I.V."/>
            <person name="Machida M."/>
            <person name="Baker S.E."/>
            <person name="Andersen M.R."/>
        </authorList>
    </citation>
    <scope>NUCLEOTIDE SEQUENCE [LARGE SCALE GENOMIC DNA]</scope>
    <source>
        <strain evidence="8 9">IBT 18842</strain>
    </source>
</reference>
<feature type="compositionally biased region" description="Basic and acidic residues" evidence="7">
    <location>
        <begin position="528"/>
        <end position="562"/>
    </location>
</feature>
<evidence type="ECO:0000256" key="6">
    <source>
        <dbReference type="RuleBase" id="RU369067"/>
    </source>
</evidence>